<keyword evidence="4" id="KW-1185">Reference proteome</keyword>
<gene>
    <name evidence="3" type="ORF">KEU06_28935</name>
</gene>
<keyword evidence="2" id="KW-0472">Membrane</keyword>
<feature type="transmembrane region" description="Helical" evidence="2">
    <location>
        <begin position="107"/>
        <end position="127"/>
    </location>
</feature>
<organism evidence="3 4">
    <name type="scientific">Pseudaminobacter soli</name>
    <name type="common">ex Zhang et al. 2022</name>
    <dbReference type="NCBI Taxonomy" id="2831468"/>
    <lineage>
        <taxon>Bacteria</taxon>
        <taxon>Pseudomonadati</taxon>
        <taxon>Pseudomonadota</taxon>
        <taxon>Alphaproteobacteria</taxon>
        <taxon>Hyphomicrobiales</taxon>
        <taxon>Phyllobacteriaceae</taxon>
        <taxon>Pseudaminobacter</taxon>
    </lineage>
</organism>
<evidence type="ECO:0000313" key="3">
    <source>
        <dbReference type="EMBL" id="MBS3652606.1"/>
    </source>
</evidence>
<dbReference type="InterPro" id="IPR025570">
    <property type="entry name" value="DUF4337"/>
</dbReference>
<comment type="caution">
    <text evidence="3">The sequence shown here is derived from an EMBL/GenBank/DDBJ whole genome shotgun (WGS) entry which is preliminary data.</text>
</comment>
<reference evidence="3" key="1">
    <citation type="submission" date="2021-04" db="EMBL/GenBank/DDBJ databases">
        <title>Pseudaminobacter soli sp. nov., isolated from paddy soil contaminated by heavy metals.</title>
        <authorList>
            <person name="Zhang K."/>
        </authorList>
    </citation>
    <scope>NUCLEOTIDE SEQUENCE</scope>
    <source>
        <strain evidence="3">19-2017</strain>
    </source>
</reference>
<evidence type="ECO:0000256" key="1">
    <source>
        <dbReference type="SAM" id="MobiDB-lite"/>
    </source>
</evidence>
<feature type="compositionally biased region" description="Polar residues" evidence="1">
    <location>
        <begin position="78"/>
        <end position="88"/>
    </location>
</feature>
<feature type="transmembrane region" description="Helical" evidence="2">
    <location>
        <begin position="134"/>
        <end position="153"/>
    </location>
</feature>
<protein>
    <submittedName>
        <fullName evidence="3">DUF4337 domain-containing protein</fullName>
    </submittedName>
</protein>
<feature type="region of interest" description="Disordered" evidence="1">
    <location>
        <begin position="72"/>
        <end position="91"/>
    </location>
</feature>
<keyword evidence="2" id="KW-0812">Transmembrane</keyword>
<proteinExistence type="predicted"/>
<sequence length="155" mass="16792">MARRFTSLLAGSAVNEALALKTEAAQLQAQASDQWAYYQAKGIKAVVLESQKAVLAGMQKPASADFERDLSRYKDEQQASQNRAQAFEQQRDEKNAVADDLIRRHHFFAYTVALLQVAIALGAVAALTRKRLAWLGSTALGLVGAGVFVWAVVAG</sequence>
<dbReference type="EMBL" id="JAGWCR010000036">
    <property type="protein sequence ID" value="MBS3652606.1"/>
    <property type="molecule type" value="Genomic_DNA"/>
</dbReference>
<accession>A0A942E327</accession>
<keyword evidence="2" id="KW-1133">Transmembrane helix</keyword>
<evidence type="ECO:0000256" key="2">
    <source>
        <dbReference type="SAM" id="Phobius"/>
    </source>
</evidence>
<dbReference type="Pfam" id="PF14235">
    <property type="entry name" value="DUF4337"/>
    <property type="match status" value="1"/>
</dbReference>
<dbReference type="Proteomes" id="UP000680348">
    <property type="component" value="Unassembled WGS sequence"/>
</dbReference>
<dbReference type="AlphaFoldDB" id="A0A942E327"/>
<evidence type="ECO:0000313" key="4">
    <source>
        <dbReference type="Proteomes" id="UP000680348"/>
    </source>
</evidence>
<name>A0A942E327_9HYPH</name>